<evidence type="ECO:0000313" key="1">
    <source>
        <dbReference type="EMBL" id="ASU22536.1"/>
    </source>
</evidence>
<dbReference type="AlphaFoldDB" id="A0A223MY92"/>
<gene>
    <name evidence="1" type="ORF">CCZ37_07980</name>
</gene>
<reference evidence="1 2" key="1">
    <citation type="submission" date="2017-08" db="EMBL/GenBank/DDBJ databases">
        <title>The Vibrio qinghaiensis sp.-Q67 is a luminous bacteria isolated firstly from Qinghai lake, Qinghai province, China, which has been proved to be very sensitive to detect environmental and food pollutants. Therefore, complete genome analysis of V. qinghaiensis sp.-Q67 highlights the potential application of this strain on detection of hazards in the contaminated environments.</title>
        <authorList>
            <person name="Gong L."/>
        </authorList>
    </citation>
    <scope>NUCLEOTIDE SEQUENCE [LARGE SCALE GENOMIC DNA]</scope>
    <source>
        <strain evidence="1 2">Q67</strain>
    </source>
</reference>
<organism evidence="1 2">
    <name type="scientific">Vibrio qinghaiensis</name>
    <dbReference type="NCBI Taxonomy" id="2025808"/>
    <lineage>
        <taxon>Bacteria</taxon>
        <taxon>Pseudomonadati</taxon>
        <taxon>Pseudomonadota</taxon>
        <taxon>Gammaproteobacteria</taxon>
        <taxon>Vibrionales</taxon>
        <taxon>Vibrionaceae</taxon>
        <taxon>Vibrio</taxon>
    </lineage>
</organism>
<protein>
    <recommendedName>
        <fullName evidence="3">Heat-shock protein HtpX</fullName>
    </recommendedName>
</protein>
<accession>A0A223MY92</accession>
<dbReference type="RefSeq" id="WP_010317436.1">
    <property type="nucleotide sequence ID" value="NZ_CAWNHI010000001.1"/>
</dbReference>
<dbReference type="EMBL" id="CP022741">
    <property type="protein sequence ID" value="ASU22536.1"/>
    <property type="molecule type" value="Genomic_DNA"/>
</dbReference>
<name>A0A223MY92_9VIBR</name>
<evidence type="ECO:0000313" key="2">
    <source>
        <dbReference type="Proteomes" id="UP000215148"/>
    </source>
</evidence>
<evidence type="ECO:0008006" key="3">
    <source>
        <dbReference type="Google" id="ProtNLM"/>
    </source>
</evidence>
<dbReference type="KEGG" id="vqi:CCZ37_07980"/>
<proteinExistence type="predicted"/>
<sequence>MAETSNYQMAIDLLCCHLGLSEDEAKQQLGIGSTPAAQQQISDTQQALMGLMQEK</sequence>
<dbReference type="Proteomes" id="UP000215148">
    <property type="component" value="Chromosome 1"/>
</dbReference>
<keyword evidence="2" id="KW-1185">Reference proteome</keyword>